<dbReference type="SUPFAM" id="SSF51430">
    <property type="entry name" value="NAD(P)-linked oxidoreductase"/>
    <property type="match status" value="1"/>
</dbReference>
<name>A0A126PWT8_ALTMA</name>
<evidence type="ECO:0000313" key="3">
    <source>
        <dbReference type="Proteomes" id="UP000063991"/>
    </source>
</evidence>
<dbReference type="Gene3D" id="3.20.20.100">
    <property type="entry name" value="NADP-dependent oxidoreductase domain"/>
    <property type="match status" value="1"/>
</dbReference>
<dbReference type="InterPro" id="IPR020471">
    <property type="entry name" value="AKR"/>
</dbReference>
<dbReference type="GO" id="GO:0016491">
    <property type="term" value="F:oxidoreductase activity"/>
    <property type="evidence" value="ECO:0007669"/>
    <property type="project" value="InterPro"/>
</dbReference>
<dbReference type="Pfam" id="PF00248">
    <property type="entry name" value="Aldo_ket_red"/>
    <property type="match status" value="1"/>
</dbReference>
<dbReference type="EMBL" id="CP014323">
    <property type="protein sequence ID" value="AMJ97415.1"/>
    <property type="molecule type" value="Genomic_DNA"/>
</dbReference>
<dbReference type="InterPro" id="IPR036812">
    <property type="entry name" value="NAD(P)_OxRdtase_dom_sf"/>
</dbReference>
<proteinExistence type="predicted"/>
<evidence type="ECO:0000259" key="1">
    <source>
        <dbReference type="Pfam" id="PF00248"/>
    </source>
</evidence>
<dbReference type="InterPro" id="IPR023210">
    <property type="entry name" value="NADP_OxRdtase_dom"/>
</dbReference>
<dbReference type="GO" id="GO:0005829">
    <property type="term" value="C:cytosol"/>
    <property type="evidence" value="ECO:0007669"/>
    <property type="project" value="TreeGrafter"/>
</dbReference>
<dbReference type="PRINTS" id="PR00069">
    <property type="entry name" value="ALDKETRDTASE"/>
</dbReference>
<evidence type="ECO:0000313" key="2">
    <source>
        <dbReference type="EMBL" id="AMJ97415.1"/>
    </source>
</evidence>
<protein>
    <submittedName>
        <fullName evidence="2">Aldo/keto reductase</fullName>
    </submittedName>
</protein>
<dbReference type="PANTHER" id="PTHR43364">
    <property type="entry name" value="NADH-SPECIFIC METHYLGLYOXAL REDUCTASE-RELATED"/>
    <property type="match status" value="1"/>
</dbReference>
<sequence length="324" mass="35961">MYMKNLPLNQYISHASQLVYGCMAIGGEWDFNPLTKDQTQHAFAAVDAALEAGITVFDHADIYRMGKAEQAFGEVLKARPNLREEIVLQSKCGIRFEDEHGPKRYDFSKDWIVTSVENTLSRLNTEYLDLLLLHRPDPLMEEEEVAAAFDALFDSGKVKHFGVSNMSGVQMQHLNHYINQPLIANQVEMSLTNLGFVDEGIYVGNPDGQHVNFTAGTLQYAKQNNIQMQSWGPASQGKYTGAPATLTAQEEATKKLVATLAQKYGVSPEAIVLAWLMRHPSNIQPIVGSANPKRIKASAEAVTVTLTREDWYALYVSAKGVELP</sequence>
<reference evidence="2 3" key="1">
    <citation type="submission" date="2015-12" db="EMBL/GenBank/DDBJ databases">
        <authorList>
            <person name="Shamseldin A."/>
            <person name="Moawad H."/>
            <person name="Abd El-Rahim W.M."/>
            <person name="Sadowsky M.J."/>
        </authorList>
    </citation>
    <scope>NUCLEOTIDE SEQUENCE [LARGE SCALE GENOMIC DNA]</scope>
    <source>
        <strain evidence="2 3">D7</strain>
    </source>
</reference>
<dbReference type="AlphaFoldDB" id="A0A126PWT8"/>
<dbReference type="Proteomes" id="UP000063991">
    <property type="component" value="Chromosome"/>
</dbReference>
<dbReference type="PANTHER" id="PTHR43364:SF1">
    <property type="entry name" value="OXIDOREDUCTASE YDHF"/>
    <property type="match status" value="1"/>
</dbReference>
<dbReference type="CDD" id="cd19092">
    <property type="entry name" value="AKR_BsYcsN_EcYdhF-like"/>
    <property type="match status" value="1"/>
</dbReference>
<gene>
    <name evidence="2" type="ORF">AVL55_04100</name>
</gene>
<dbReference type="PROSITE" id="PS51257">
    <property type="entry name" value="PROKAR_LIPOPROTEIN"/>
    <property type="match status" value="1"/>
</dbReference>
<accession>A0A126PWT8</accession>
<organism evidence="2 3">
    <name type="scientific">Alteromonas macleodii</name>
    <name type="common">Pseudoalteromonas macleodii</name>
    <dbReference type="NCBI Taxonomy" id="28108"/>
    <lineage>
        <taxon>Bacteria</taxon>
        <taxon>Pseudomonadati</taxon>
        <taxon>Pseudomonadota</taxon>
        <taxon>Gammaproteobacteria</taxon>
        <taxon>Alteromonadales</taxon>
        <taxon>Alteromonadaceae</taxon>
        <taxon>Alteromonas/Salinimonas group</taxon>
        <taxon>Alteromonas</taxon>
    </lineage>
</organism>
<dbReference type="InterPro" id="IPR050523">
    <property type="entry name" value="AKR_Detox_Biosynth"/>
</dbReference>
<feature type="domain" description="NADP-dependent oxidoreductase" evidence="1">
    <location>
        <begin position="18"/>
        <end position="312"/>
    </location>
</feature>